<name>A0A9Y2IP13_9PSEU</name>
<reference evidence="1 2" key="1">
    <citation type="submission" date="2023-06" db="EMBL/GenBank/DDBJ databases">
        <authorList>
            <person name="Oyuntsetseg B."/>
            <person name="Kim S.B."/>
        </authorList>
    </citation>
    <scope>NUCLEOTIDE SEQUENCE [LARGE SCALE GENOMIC DNA]</scope>
    <source>
        <strain evidence="1 2">2-15</strain>
    </source>
</reference>
<keyword evidence="2" id="KW-1185">Reference proteome</keyword>
<proteinExistence type="predicted"/>
<gene>
    <name evidence="1" type="ORF">QRX50_23230</name>
</gene>
<protein>
    <submittedName>
        <fullName evidence="1">Uncharacterized protein</fullName>
    </submittedName>
</protein>
<evidence type="ECO:0000313" key="1">
    <source>
        <dbReference type="EMBL" id="WIX83459.1"/>
    </source>
</evidence>
<dbReference type="EMBL" id="CP127294">
    <property type="protein sequence ID" value="WIX83459.1"/>
    <property type="molecule type" value="Genomic_DNA"/>
</dbReference>
<dbReference type="RefSeq" id="WP_285974009.1">
    <property type="nucleotide sequence ID" value="NZ_CP127294.1"/>
</dbReference>
<accession>A0A9Y2IP13</accession>
<organism evidence="1 2">
    <name type="scientific">Amycolatopsis carbonis</name>
    <dbReference type="NCBI Taxonomy" id="715471"/>
    <lineage>
        <taxon>Bacteria</taxon>
        <taxon>Bacillati</taxon>
        <taxon>Actinomycetota</taxon>
        <taxon>Actinomycetes</taxon>
        <taxon>Pseudonocardiales</taxon>
        <taxon>Pseudonocardiaceae</taxon>
        <taxon>Amycolatopsis</taxon>
    </lineage>
</organism>
<dbReference type="Proteomes" id="UP001236014">
    <property type="component" value="Chromosome"/>
</dbReference>
<evidence type="ECO:0000313" key="2">
    <source>
        <dbReference type="Proteomes" id="UP001236014"/>
    </source>
</evidence>
<dbReference type="AlphaFoldDB" id="A0A9Y2IP13"/>
<dbReference type="KEGG" id="acab:QRX50_23230"/>
<sequence>MPNPGWPASAGHGPHLVVAGKGDDASPSDLLYGGFDSGSLPYDWRARQEGSSDDDLGKAQLIVCLSGLRKRGTTPIGTCEWDIARGDVYPATYTFEVYELKTGHELANFDVESDRPANQSCPSVVNVRLGQHSPNIAQGFEETPWLRTSRLSSPVTCPEPVTPGLAAAGRPSAAADDVAEGLSPGISLLDDVACGLLALVQSTENVTGRSRMCGSRTGAMVE</sequence>